<dbReference type="InterPro" id="IPR009613">
    <property type="entry name" value="LMF"/>
</dbReference>
<comment type="similarity">
    <text evidence="2 8">Belongs to the lipase maturation factor family.</text>
</comment>
<dbReference type="GO" id="GO:0005789">
    <property type="term" value="C:endoplasmic reticulum membrane"/>
    <property type="evidence" value="ECO:0007669"/>
    <property type="project" value="UniProtKB-SubCell"/>
</dbReference>
<protein>
    <recommendedName>
        <fullName evidence="8">Lipase maturation factor</fullName>
    </recommendedName>
</protein>
<feature type="domain" description="Lipase maturation factor 1/2 N-terminal" evidence="10">
    <location>
        <begin position="2"/>
        <end position="86"/>
    </location>
</feature>
<feature type="transmembrane region" description="Helical" evidence="8">
    <location>
        <begin position="20"/>
        <end position="41"/>
    </location>
</feature>
<evidence type="ECO:0000256" key="8">
    <source>
        <dbReference type="RuleBase" id="RU361229"/>
    </source>
</evidence>
<dbReference type="Pfam" id="PF06762">
    <property type="entry name" value="LMF1"/>
    <property type="match status" value="1"/>
</dbReference>
<keyword evidence="7" id="KW-0325">Glycoprotein</keyword>
<dbReference type="GO" id="GO:0007155">
    <property type="term" value="P:cell adhesion"/>
    <property type="evidence" value="ECO:0007669"/>
    <property type="project" value="InterPro"/>
</dbReference>
<evidence type="ECO:0000256" key="3">
    <source>
        <dbReference type="ARBA" id="ARBA00022692"/>
    </source>
</evidence>
<evidence type="ECO:0000259" key="11">
    <source>
        <dbReference type="Pfam" id="PF25179"/>
    </source>
</evidence>
<accession>A0A553QXY4</accession>
<evidence type="ECO:0000256" key="6">
    <source>
        <dbReference type="ARBA" id="ARBA00023136"/>
    </source>
</evidence>
<evidence type="ECO:0000256" key="4">
    <source>
        <dbReference type="ARBA" id="ARBA00022824"/>
    </source>
</evidence>
<feature type="transmembrane region" description="Helical" evidence="8">
    <location>
        <begin position="100"/>
        <end position="126"/>
    </location>
</feature>
<dbReference type="PANTHER" id="PTHR14463">
    <property type="entry name" value="LIPASE MATURATION FACTOR"/>
    <property type="match status" value="1"/>
</dbReference>
<dbReference type="Gene3D" id="1.20.1250.10">
    <property type="match status" value="1"/>
</dbReference>
<keyword evidence="3 8" id="KW-0812">Transmembrane</keyword>
<keyword evidence="4 8" id="KW-0256">Endoplasmic reticulum</keyword>
<evidence type="ECO:0000256" key="2">
    <source>
        <dbReference type="ARBA" id="ARBA00005512"/>
    </source>
</evidence>
<dbReference type="InterPro" id="IPR057434">
    <property type="entry name" value="LMF1/2_N"/>
</dbReference>
<comment type="caution">
    <text evidence="12">The sequence shown here is derived from an EMBL/GenBank/DDBJ whole genome shotgun (WGS) entry which is preliminary data.</text>
</comment>
<name>A0A553QXY4_9TELE</name>
<dbReference type="Pfam" id="PF25179">
    <property type="entry name" value="LMF1_C"/>
    <property type="match status" value="1"/>
</dbReference>
<keyword evidence="6 8" id="KW-0472">Membrane</keyword>
<dbReference type="SUPFAM" id="SSF47266">
    <property type="entry name" value="4-helical cytokines"/>
    <property type="match status" value="1"/>
</dbReference>
<dbReference type="InterPro" id="IPR009079">
    <property type="entry name" value="4_helix_cytokine-like_core"/>
</dbReference>
<evidence type="ECO:0000256" key="9">
    <source>
        <dbReference type="SAM" id="MobiDB-lite"/>
    </source>
</evidence>
<feature type="transmembrane region" description="Helical" evidence="8">
    <location>
        <begin position="53"/>
        <end position="80"/>
    </location>
</feature>
<feature type="compositionally biased region" description="Basic and acidic residues" evidence="9">
    <location>
        <begin position="419"/>
        <end position="433"/>
    </location>
</feature>
<feature type="transmembrane region" description="Helical" evidence="8">
    <location>
        <begin position="668"/>
        <end position="689"/>
    </location>
</feature>
<evidence type="ECO:0000313" key="13">
    <source>
        <dbReference type="Proteomes" id="UP000316079"/>
    </source>
</evidence>
<feature type="transmembrane region" description="Helical" evidence="8">
    <location>
        <begin position="359"/>
        <end position="382"/>
    </location>
</feature>
<keyword evidence="13" id="KW-1185">Reference proteome</keyword>
<proteinExistence type="inferred from homology"/>
<comment type="function">
    <text evidence="8">Involved in the maturation of specific proteins in the endoplasmic reticulum.</text>
</comment>
<keyword evidence="5 8" id="KW-1133">Transmembrane helix</keyword>
<organism evidence="12 13">
    <name type="scientific">Danionella cerebrum</name>
    <dbReference type="NCBI Taxonomy" id="2873325"/>
    <lineage>
        <taxon>Eukaryota</taxon>
        <taxon>Metazoa</taxon>
        <taxon>Chordata</taxon>
        <taxon>Craniata</taxon>
        <taxon>Vertebrata</taxon>
        <taxon>Euteleostomi</taxon>
        <taxon>Actinopterygii</taxon>
        <taxon>Neopterygii</taxon>
        <taxon>Teleostei</taxon>
        <taxon>Ostariophysi</taxon>
        <taxon>Cypriniformes</taxon>
        <taxon>Danionidae</taxon>
        <taxon>Danioninae</taxon>
        <taxon>Danionella</taxon>
    </lineage>
</organism>
<sequence length="794" mass="89016">MSPSPLAWYVRQLPDWLLRLGAVVLLHSGICVPLLTTFAPIRRLRLFGFYVQLFIQLFHILIGNCSLLNLLTVALSFSLLDDEHFSRKKGLEKKLRGCSQVLGSFVVLLVELAIYVLIVFSAVMLYKLQIDWEHKAVTAKTGAHYLDWCDVIHMGSCRCHAQVPYSTLPGMSSTIVLPRLRDLHQAVEKYQLVGAYGVKHIMISEGRPEIILEGSNDGQTWIEMNSEFKPGNVNALPAIAGPHQPRLEWMMWQAAQGGLQQSPWFVGLVQRLLQGKPDVVGLLQSDEARYPFSQKPPALIRAKLYHYQLTHAAKDNLNDPKLHTLLDESGLKEKSPLQPVLETSVSQALSLIRNPIKGLSGALVIWTLFASLASIVLLKVVFSSCTGRQKSRSTAAEHKHRKAKEPCEAAEKSASNRAAKKDSSERKVDSDKSPRKRKTESIHPPPLTPQQRCRAELRTAPRSENATIALHRQSEESKETRLKAFNVPMFHMREVKIGESVCLSVLLLSVFATCFGEFGSPLTDDVDTLETLSENIPSDYRIPIRFITKDVGGVCWLYANLYPVESALKNLTHKFGIRSNIKVNITIFLTMLQGFRFTLGDDELEVAMDKFHCHYRSAKWPTRRFFNHVKEVLTVAGSKLENFETCREFTPPPCKTLAAPPPFTPVQVAIHGLLAILILPSMALLILTVKMVSCSYALWYSEEDIVVLDEHMKLTSACTTELKKPEQRTLALSPAVNRKGWSWIHLGVQTLKSNQRGTRGNQLFPGLWKSQGNIQLRPSNCGLKRQTRTCGGPS</sequence>
<comment type="subcellular location">
    <subcellularLocation>
        <location evidence="1 8">Endoplasmic reticulum membrane</location>
        <topology evidence="1 8">Multi-pass membrane protein</topology>
    </subcellularLocation>
</comment>
<dbReference type="Pfam" id="PF02404">
    <property type="entry name" value="SCF"/>
    <property type="match status" value="1"/>
</dbReference>
<dbReference type="OrthoDB" id="5988002at2759"/>
<dbReference type="PANTHER" id="PTHR14463:SF5">
    <property type="entry name" value="LIPASE MATURATION FACTOR 2"/>
    <property type="match status" value="1"/>
</dbReference>
<dbReference type="AlphaFoldDB" id="A0A553QXY4"/>
<dbReference type="STRING" id="623744.A0A553QXY4"/>
<feature type="region of interest" description="Disordered" evidence="9">
    <location>
        <begin position="389"/>
        <end position="452"/>
    </location>
</feature>
<dbReference type="InterPro" id="IPR003452">
    <property type="entry name" value="SCF"/>
</dbReference>
<gene>
    <name evidence="12" type="ORF">DNTS_021350</name>
</gene>
<evidence type="ECO:0000259" key="10">
    <source>
        <dbReference type="Pfam" id="PF06762"/>
    </source>
</evidence>
<evidence type="ECO:0000256" key="5">
    <source>
        <dbReference type="ARBA" id="ARBA00022989"/>
    </source>
</evidence>
<feature type="domain" description="Lipase maturation factor 1/2 C-terminal" evidence="11">
    <location>
        <begin position="192"/>
        <end position="314"/>
    </location>
</feature>
<dbReference type="InterPro" id="IPR057433">
    <property type="entry name" value="LMF1/2_C"/>
</dbReference>
<evidence type="ECO:0000313" key="12">
    <source>
        <dbReference type="EMBL" id="TRY94831.1"/>
    </source>
</evidence>
<dbReference type="Proteomes" id="UP000316079">
    <property type="component" value="Unassembled WGS sequence"/>
</dbReference>
<dbReference type="GO" id="GO:0051604">
    <property type="term" value="P:protein maturation"/>
    <property type="evidence" value="ECO:0007669"/>
    <property type="project" value="InterPro"/>
</dbReference>
<reference evidence="12 13" key="1">
    <citation type="journal article" date="2019" name="Sci. Data">
        <title>Hybrid genome assembly and annotation of Danionella translucida.</title>
        <authorList>
            <person name="Kadobianskyi M."/>
            <person name="Schulze L."/>
            <person name="Schuelke M."/>
            <person name="Judkewitz B."/>
        </authorList>
    </citation>
    <scope>NUCLEOTIDE SEQUENCE [LARGE SCALE GENOMIC DNA]</scope>
    <source>
        <strain evidence="12 13">Bolton</strain>
    </source>
</reference>
<dbReference type="GO" id="GO:0005173">
    <property type="term" value="F:stem cell factor receptor binding"/>
    <property type="evidence" value="ECO:0007669"/>
    <property type="project" value="InterPro"/>
</dbReference>
<dbReference type="EMBL" id="SRMA01025420">
    <property type="protein sequence ID" value="TRY94831.1"/>
    <property type="molecule type" value="Genomic_DNA"/>
</dbReference>
<evidence type="ECO:0000256" key="7">
    <source>
        <dbReference type="ARBA" id="ARBA00023180"/>
    </source>
</evidence>
<evidence type="ECO:0000256" key="1">
    <source>
        <dbReference type="ARBA" id="ARBA00004477"/>
    </source>
</evidence>